<dbReference type="GO" id="GO:0039666">
    <property type="term" value="P:virion attachment to host cell pilus"/>
    <property type="evidence" value="ECO:0007669"/>
    <property type="project" value="UniProtKB-KW"/>
</dbReference>
<sequence length="408" mass="45936">MTTGSITTGVYTFSTKLHYAKAWFGYDGSSVPGQVRQKQWNEYRMCSKKFHGRNPNNIGVGIGDVRDNHSWNKTGGDPETIGFSVLGDGTVPFTFPTSSFNSIWTSKEELALLSKLLNKVKGHSLDIGVALAEVDKLAGTIVGTLKDLSMAVVYLSRGRFDQCARLLGVGPPSRKARRRLQTSEISGRFLEMRYAWEPTIKDAFEAAQAFEAISNGPRSIRFRAGKRVLLQRRYFTNYCIVPQVVEARRSYIFEMFEEMSVTRQLGLANPASILWERLPWSFVLDWFIPIGTYLELIGQIPFMKGRWLRTDSIRWATACTASAAAPWKTLPPFVDCDWETFNLQRSIFSGPPPVPLPSFRLAGAVQGKRVANAVALAHQVFSNTELGKDIGWFTDILFDPSYLDKYRR</sequence>
<keyword evidence="3" id="KW-1161">Viral attachment to host cell</keyword>
<keyword evidence="2" id="KW-0945">Host-virus interaction</keyword>
<keyword evidence="6" id="KW-1160">Virus entry into host cell</keyword>
<evidence type="ECO:0000256" key="4">
    <source>
        <dbReference type="ARBA" id="ARBA00022844"/>
    </source>
</evidence>
<dbReference type="Pfam" id="PF03863">
    <property type="entry name" value="Phage_mat-A"/>
    <property type="match status" value="1"/>
</dbReference>
<comment type="similarity">
    <text evidence="7">Belongs to the Leviviricetes maturation protein family.</text>
</comment>
<evidence type="ECO:0000313" key="8">
    <source>
        <dbReference type="EMBL" id="QDH90876.1"/>
    </source>
</evidence>
<evidence type="ECO:0000256" key="1">
    <source>
        <dbReference type="ARBA" id="ARBA00004328"/>
    </source>
</evidence>
<evidence type="ECO:0000256" key="2">
    <source>
        <dbReference type="ARBA" id="ARBA00022581"/>
    </source>
</evidence>
<dbReference type="InterPro" id="IPR005563">
    <property type="entry name" value="A_protein"/>
</dbReference>
<proteinExistence type="inferred from homology"/>
<name>A0A514DB89_9VIRU</name>
<keyword evidence="5" id="KW-1175">Viral attachment to host cell pilus</keyword>
<evidence type="ECO:0000256" key="3">
    <source>
        <dbReference type="ARBA" id="ARBA00022804"/>
    </source>
</evidence>
<gene>
    <name evidence="8" type="ORF">H4RhizoLitter19524_000002</name>
</gene>
<keyword evidence="4" id="KW-0946">Virion</keyword>
<evidence type="ECO:0000256" key="6">
    <source>
        <dbReference type="ARBA" id="ARBA00023296"/>
    </source>
</evidence>
<evidence type="ECO:0000256" key="5">
    <source>
        <dbReference type="ARBA" id="ARBA00023104"/>
    </source>
</evidence>
<organism evidence="8">
    <name type="scientific">Leviviridae sp</name>
    <dbReference type="NCBI Taxonomy" id="2027243"/>
    <lineage>
        <taxon>Viruses</taxon>
        <taxon>Riboviria</taxon>
        <taxon>Orthornavirae</taxon>
        <taxon>Lenarviricota</taxon>
        <taxon>Leviviricetes</taxon>
        <taxon>Norzivirales</taxon>
        <taxon>Fiersviridae</taxon>
    </lineage>
</organism>
<dbReference type="EMBL" id="MN035840">
    <property type="protein sequence ID" value="QDH90876.1"/>
    <property type="molecule type" value="Genomic_RNA"/>
</dbReference>
<dbReference type="GO" id="GO:0044423">
    <property type="term" value="C:virion component"/>
    <property type="evidence" value="ECO:0007669"/>
    <property type="project" value="UniProtKB-KW"/>
</dbReference>
<comment type="subcellular location">
    <subcellularLocation>
        <location evidence="1">Virion</location>
    </subcellularLocation>
</comment>
<accession>A0A514DB89</accession>
<protein>
    <submittedName>
        <fullName evidence="8">Uncharacterized protein</fullName>
    </submittedName>
</protein>
<evidence type="ECO:0000256" key="7">
    <source>
        <dbReference type="ARBA" id="ARBA00035110"/>
    </source>
</evidence>
<reference evidence="8" key="1">
    <citation type="submission" date="2019-05" db="EMBL/GenBank/DDBJ databases">
        <title>Metatranscriptomic reconstruction reveals RNA viruses with the potential to shape carbon cycling in soil.</title>
        <authorList>
            <person name="Starr E.P."/>
            <person name="Nuccio E."/>
            <person name="Pett-Ridge J."/>
            <person name="Banfield J.F."/>
            <person name="Firestone M.K."/>
        </authorList>
    </citation>
    <scope>NUCLEOTIDE SEQUENCE</scope>
    <source>
        <strain evidence="8">H4_Rhizo_Litter_19_scaffold_524</strain>
    </source>
</reference>